<gene>
    <name evidence="2" type="ORF">CAEBREN_01496</name>
</gene>
<dbReference type="AlphaFoldDB" id="G0MWM6"/>
<dbReference type="eggNOG" id="ENOG502TIX4">
    <property type="taxonomic scope" value="Eukaryota"/>
</dbReference>
<feature type="transmembrane region" description="Helical" evidence="1">
    <location>
        <begin position="18"/>
        <end position="38"/>
    </location>
</feature>
<feature type="transmembrane region" description="Helical" evidence="1">
    <location>
        <begin position="123"/>
        <end position="142"/>
    </location>
</feature>
<dbReference type="EMBL" id="GL379817">
    <property type="protein sequence ID" value="EGT46344.1"/>
    <property type="molecule type" value="Genomic_DNA"/>
</dbReference>
<accession>G0MWM6</accession>
<evidence type="ECO:0000313" key="3">
    <source>
        <dbReference type="Proteomes" id="UP000008068"/>
    </source>
</evidence>
<dbReference type="OMA" id="IHAMSIW"/>
<feature type="transmembrane region" description="Helical" evidence="1">
    <location>
        <begin position="148"/>
        <end position="171"/>
    </location>
</feature>
<protein>
    <submittedName>
        <fullName evidence="2">Uncharacterized protein</fullName>
    </submittedName>
</protein>
<reference evidence="3" key="1">
    <citation type="submission" date="2011-07" db="EMBL/GenBank/DDBJ databases">
        <authorList>
            <consortium name="Caenorhabditis brenneri Sequencing and Analysis Consortium"/>
            <person name="Wilson R.K."/>
        </authorList>
    </citation>
    <scope>NUCLEOTIDE SEQUENCE [LARGE SCALE GENOMIC DNA]</scope>
    <source>
        <strain evidence="3">PB2801</strain>
    </source>
</reference>
<keyword evidence="3" id="KW-1185">Reference proteome</keyword>
<sequence>MVPLIRAPADEDSAFCTIFYHLATLWCMAGCCVMIKTWGDYYAPGGFALRSEEVHRMAYGLGSIGLIICACFQMFAFWYIPQCFWTGYTIYVVFHIISFCLLRFALFPGAAHYRIQYKHYMEYFLCIVFVTGFSTEFIAQFMDFEKSWTILIFYNFFISVALTELHAVFFVDFADYEDIKEDLPK</sequence>
<keyword evidence="1" id="KW-0812">Transmembrane</keyword>
<keyword evidence="1" id="KW-1133">Transmembrane helix</keyword>
<organism evidence="3">
    <name type="scientific">Caenorhabditis brenneri</name>
    <name type="common">Nematode worm</name>
    <dbReference type="NCBI Taxonomy" id="135651"/>
    <lineage>
        <taxon>Eukaryota</taxon>
        <taxon>Metazoa</taxon>
        <taxon>Ecdysozoa</taxon>
        <taxon>Nematoda</taxon>
        <taxon>Chromadorea</taxon>
        <taxon>Rhabditida</taxon>
        <taxon>Rhabditina</taxon>
        <taxon>Rhabditomorpha</taxon>
        <taxon>Rhabditoidea</taxon>
        <taxon>Rhabditidae</taxon>
        <taxon>Peloderinae</taxon>
        <taxon>Caenorhabditis</taxon>
    </lineage>
</organism>
<dbReference type="HOGENOM" id="CLU_1462556_0_0_1"/>
<dbReference type="Proteomes" id="UP000008068">
    <property type="component" value="Unassembled WGS sequence"/>
</dbReference>
<proteinExistence type="predicted"/>
<dbReference type="InParanoid" id="G0MWM6"/>
<evidence type="ECO:0000256" key="1">
    <source>
        <dbReference type="SAM" id="Phobius"/>
    </source>
</evidence>
<evidence type="ECO:0000313" key="2">
    <source>
        <dbReference type="EMBL" id="EGT46344.1"/>
    </source>
</evidence>
<feature type="transmembrane region" description="Helical" evidence="1">
    <location>
        <begin position="92"/>
        <end position="111"/>
    </location>
</feature>
<feature type="transmembrane region" description="Helical" evidence="1">
    <location>
        <begin position="58"/>
        <end position="80"/>
    </location>
</feature>
<keyword evidence="1" id="KW-0472">Membrane</keyword>
<name>G0MWM6_CAEBE</name>